<dbReference type="Gene3D" id="3.40.50.1820">
    <property type="entry name" value="alpha/beta hydrolase"/>
    <property type="match status" value="2"/>
</dbReference>
<dbReference type="GO" id="GO:0004806">
    <property type="term" value="F:triacylglycerol lipase activity"/>
    <property type="evidence" value="ECO:0007669"/>
    <property type="project" value="TreeGrafter"/>
</dbReference>
<evidence type="ECO:0000256" key="1">
    <source>
        <dbReference type="PROSITE-ProRule" id="PRU10038"/>
    </source>
</evidence>
<feature type="domain" description="Alpha/beta hydrolase fold-3" evidence="3">
    <location>
        <begin position="216"/>
        <end position="340"/>
    </location>
</feature>
<dbReference type="GO" id="GO:0004771">
    <property type="term" value="F:sterol ester esterase activity"/>
    <property type="evidence" value="ECO:0007669"/>
    <property type="project" value="TreeGrafter"/>
</dbReference>
<evidence type="ECO:0000256" key="2">
    <source>
        <dbReference type="SAM" id="Phobius"/>
    </source>
</evidence>
<evidence type="ECO:0000313" key="4">
    <source>
        <dbReference type="EMBL" id="CAG8526091.1"/>
    </source>
</evidence>
<proteinExistence type="predicted"/>
<dbReference type="InterPro" id="IPR029058">
    <property type="entry name" value="AB_hydrolase_fold"/>
</dbReference>
<keyword evidence="2" id="KW-1133">Transmembrane helix</keyword>
<feature type="active site" evidence="1">
    <location>
        <position position="305"/>
    </location>
</feature>
<feature type="transmembrane region" description="Helical" evidence="2">
    <location>
        <begin position="12"/>
        <end position="30"/>
    </location>
</feature>
<protein>
    <submittedName>
        <fullName evidence="4">10509_t:CDS:1</fullName>
    </submittedName>
</protein>
<dbReference type="SUPFAM" id="SSF53474">
    <property type="entry name" value="alpha/beta-Hydrolases"/>
    <property type="match status" value="1"/>
</dbReference>
<accession>A0A9N9FDT5</accession>
<dbReference type="PANTHER" id="PTHR23025:SF3">
    <property type="entry name" value="HORMONE-SENSITIVE LIPASE"/>
    <property type="match status" value="1"/>
</dbReference>
<dbReference type="AlphaFoldDB" id="A0A9N9FDT5"/>
<feature type="transmembrane region" description="Helical" evidence="2">
    <location>
        <begin position="50"/>
        <end position="68"/>
    </location>
</feature>
<sequence length="734" mass="83725">MIDHLLGRPSPSWKRFQVFIVSFTWFWYIYKADRRGPKFCQKWNDKLLAQFTPFQLIAGTLAFLYMLKNADRMIGLGAPEPLSRLYSRNFYRATWIYTALDAGFWTAMPIRPKFLKDIMSIVFSIYYLIFADQADEKIRRIRATITVEQLRVSWEKSYNPILRAAIRLKQPRLSIFQKKILIPRPKNNPHGTRPVIGYIYYAGSPESLANQDKLVLDFPGGGFIAMPPPCHEDYLSHWAKRTQVPILSIDYSKAPEFPYPYALEECFDVYQSIMESNGEAIGIAGWTNKDGSKRKQIKVVMAGDSAGGNLVTSVMFKILESSTTLSHPTALVLIYPCLNFDITCWMAPSHLSVIRAESAHSIPGVLESKDHLRHKSPLSVVPDVKRKRWRKSFSGPREDERTIEERVKYIDGHDVTGNPKEKTSRPVIGTRLTMTSRMSFFNDRIINPDMMRAMAILYLGPNNYPDINSDYLLSPIVGPDELLAQFPKVYLMCGEKDPFVDDTVVFAGRIREAKRRKKQMTDGGKFGEGLRMSSVEKSDNDDWVEVKILQGISHAFLQMMSVLPESSGAVRAIGRWLIQSLQDLPDSNFKNDNNTSNRRSVTNQDEGLIISSRPSTIKDMAKIQQNVISSISNDLSQQQKIHSTSPKSNIHVSHSLPDVTLVNENSHKPSSYPIHVSASEVALSPVQERERVLWEEQNILKEHEMLKRRRDDLLTHLTEGCNTTTTDQENMIKK</sequence>
<keyword evidence="2" id="KW-0472">Membrane</keyword>
<dbReference type="PROSITE" id="PS01174">
    <property type="entry name" value="LIPASE_GDXG_SER"/>
    <property type="match status" value="1"/>
</dbReference>
<comment type="caution">
    <text evidence="4">The sequence shown here is derived from an EMBL/GenBank/DDBJ whole genome shotgun (WGS) entry which is preliminary data.</text>
</comment>
<organism evidence="4 5">
    <name type="scientific">Funneliformis caledonium</name>
    <dbReference type="NCBI Taxonomy" id="1117310"/>
    <lineage>
        <taxon>Eukaryota</taxon>
        <taxon>Fungi</taxon>
        <taxon>Fungi incertae sedis</taxon>
        <taxon>Mucoromycota</taxon>
        <taxon>Glomeromycotina</taxon>
        <taxon>Glomeromycetes</taxon>
        <taxon>Glomerales</taxon>
        <taxon>Glomeraceae</taxon>
        <taxon>Funneliformis</taxon>
    </lineage>
</organism>
<evidence type="ECO:0000259" key="3">
    <source>
        <dbReference type="Pfam" id="PF07859"/>
    </source>
</evidence>
<keyword evidence="2" id="KW-0812">Transmembrane</keyword>
<dbReference type="InterPro" id="IPR033140">
    <property type="entry name" value="Lipase_GDXG_put_SER_AS"/>
</dbReference>
<dbReference type="GO" id="GO:0019433">
    <property type="term" value="P:triglyceride catabolic process"/>
    <property type="evidence" value="ECO:0007669"/>
    <property type="project" value="TreeGrafter"/>
</dbReference>
<dbReference type="InterPro" id="IPR013094">
    <property type="entry name" value="AB_hydrolase_3"/>
</dbReference>
<keyword evidence="5" id="KW-1185">Reference proteome</keyword>
<dbReference type="PANTHER" id="PTHR23025">
    <property type="entry name" value="TRIACYLGLYCEROL LIPASE"/>
    <property type="match status" value="1"/>
</dbReference>
<gene>
    <name evidence="4" type="ORF">FCALED_LOCUS4943</name>
</gene>
<dbReference type="EMBL" id="CAJVPQ010001006">
    <property type="protein sequence ID" value="CAG8526091.1"/>
    <property type="molecule type" value="Genomic_DNA"/>
</dbReference>
<feature type="domain" description="Alpha/beta hydrolase fold-3" evidence="3">
    <location>
        <begin position="439"/>
        <end position="516"/>
    </location>
</feature>
<name>A0A9N9FDT5_9GLOM</name>
<evidence type="ECO:0000313" key="5">
    <source>
        <dbReference type="Proteomes" id="UP000789570"/>
    </source>
</evidence>
<dbReference type="Proteomes" id="UP000789570">
    <property type="component" value="Unassembled WGS sequence"/>
</dbReference>
<dbReference type="GO" id="GO:0005829">
    <property type="term" value="C:cytosol"/>
    <property type="evidence" value="ECO:0007669"/>
    <property type="project" value="TreeGrafter"/>
</dbReference>
<dbReference type="Pfam" id="PF07859">
    <property type="entry name" value="Abhydrolase_3"/>
    <property type="match status" value="2"/>
</dbReference>
<dbReference type="OrthoDB" id="5570009at2759"/>
<reference evidence="4" key="1">
    <citation type="submission" date="2021-06" db="EMBL/GenBank/DDBJ databases">
        <authorList>
            <person name="Kallberg Y."/>
            <person name="Tangrot J."/>
            <person name="Rosling A."/>
        </authorList>
    </citation>
    <scope>NUCLEOTIDE SEQUENCE</scope>
    <source>
        <strain evidence="4">UK204</strain>
    </source>
</reference>